<sequence>MRSLPNFLVTPASTGPMMARRQSAWAAVPAPIVLAADEAPQTTAKRRKSWHHKLERRRRKGVVVAVGGTDPHAVAAVAAIADLSNSNQQHQLLQVPKQKRKSSWWNIFATDRPRRASQDVPPSIDNENLHCARSKSRSVDHGLLMPFDLNSLRSKVEGRIEAVQSEENSTDDSAVEGTVKETKVASKITQPPNTVTYVVKASDTLTSVAACFDTTPGELAKLNKLPQRLPLFPGQVLFVPSRESAAANSDADGATSRASADDSLASSDFQSSTNNADSGLDIDIERQLLDSLRPVSPLPSARTSSSSDPQQGGHESSASFRKGKDVRERFLRINVRHITDGQGVVGGVLLVTPNAVMFDPNVSDPLVIEHGPESYGVIAPMEFVVNAAIYHDIAHMRVRHVPGADLPTPSRTADHPRPVIYYPAGATGPGGAAVSGAECSPVKDECFPELAHHTSSSNSPEASLCSSAEPGAAARDGDAFPKAFERDLVTPTAPADAPTPSPAPHAVSRLDDKPSIYDSGIDMRDNASASHATETIAEEESADSMPQDEGKILSCVTTRKKASSVSFSSDLDKEMPSSAPAVEIAEKTESKRAKGFKRLSYPIAWMENLSGSDKDSVNSLDSSSIPSQPSSADLKDSSQHSSVFSKVFSSSPLSVLDIGSNFFNKEPSSLPSQLQDPSARSSSPIFEFPPCADKVGGRSSVDVTRKVAKPDLAVHRASMADLGAKLNYHSMVSVEDMPELFVSFERPTSYMELIPRPARPCDDPPMYLRLLMGKPINKRIPKSTPIMSYGKKKMRPEYWFSVPRNRIDDLYQFLQLWVPHLYGDVEDMDLSERGFELVESDTELWPDDAVDAENAKENRSSTSSTGELGELTRESWEVLKAPYVKFYTLLKTQTMSSECEARPEVLSMSEELRRALYAAGGSNAGSFDVDVFGLPELIGASEIFEDAHRARLLRHLPARAEGYPWTLVFSTSQHGFSLNSMFRKMAKVESPILLVVQDTENRVFGALTACALKVSDHFYGTGESFLFRFAPPSTPNNEEAAESTSQPSSPAKEEPPAPPPVGKIEVFDWTGENIFFVKGNNESLAIGAGDGKFGLWLDGDLYQGRTQPCSTYGNKALVEEEDFVVKALECWAFV</sequence>
<comment type="subcellular location">
    <subcellularLocation>
        <location evidence="1">Mitochondrion</location>
    </subcellularLocation>
</comment>
<keyword evidence="9" id="KW-1185">Reference proteome</keyword>
<feature type="compositionally biased region" description="Low complexity" evidence="5">
    <location>
        <begin position="619"/>
        <end position="632"/>
    </location>
</feature>
<name>A0A8S1BUH4_9INSE</name>
<dbReference type="SMART" id="SM00257">
    <property type="entry name" value="LysM"/>
    <property type="match status" value="1"/>
</dbReference>
<dbReference type="GO" id="GO:0006979">
    <property type="term" value="P:response to oxidative stress"/>
    <property type="evidence" value="ECO:0007669"/>
    <property type="project" value="TreeGrafter"/>
</dbReference>
<dbReference type="GO" id="GO:0005739">
    <property type="term" value="C:mitochondrion"/>
    <property type="evidence" value="ECO:0007669"/>
    <property type="project" value="UniProtKB-SubCell"/>
</dbReference>
<dbReference type="GO" id="GO:0005634">
    <property type="term" value="C:nucleus"/>
    <property type="evidence" value="ECO:0007669"/>
    <property type="project" value="TreeGrafter"/>
</dbReference>
<feature type="domain" description="LysM" evidence="6">
    <location>
        <begin position="195"/>
        <end position="239"/>
    </location>
</feature>
<gene>
    <name evidence="8" type="ORF">CLODIP_2_CD05246</name>
</gene>
<dbReference type="Proteomes" id="UP000494165">
    <property type="component" value="Unassembled WGS sequence"/>
</dbReference>
<comment type="similarity">
    <text evidence="2">Belongs to the OXR1 family.</text>
</comment>
<feature type="compositionally biased region" description="Polar residues" evidence="5">
    <location>
        <begin position="453"/>
        <end position="466"/>
    </location>
</feature>
<dbReference type="Pfam" id="PF07534">
    <property type="entry name" value="TLD"/>
    <property type="match status" value="2"/>
</dbReference>
<evidence type="ECO:0000256" key="5">
    <source>
        <dbReference type="SAM" id="MobiDB-lite"/>
    </source>
</evidence>
<feature type="region of interest" description="Disordered" evidence="5">
    <location>
        <begin position="247"/>
        <end position="280"/>
    </location>
</feature>
<evidence type="ECO:0000256" key="2">
    <source>
        <dbReference type="ARBA" id="ARBA00009540"/>
    </source>
</evidence>
<evidence type="ECO:0000259" key="7">
    <source>
        <dbReference type="PROSITE" id="PS51886"/>
    </source>
</evidence>
<dbReference type="PANTHER" id="PTHR23354:SF62">
    <property type="entry name" value="MUSTARD, ISOFORM V"/>
    <property type="match status" value="1"/>
</dbReference>
<dbReference type="AlphaFoldDB" id="A0A8S1BUH4"/>
<feature type="region of interest" description="Disordered" evidence="5">
    <location>
        <begin position="451"/>
        <end position="476"/>
    </location>
</feature>
<dbReference type="CDD" id="cd00118">
    <property type="entry name" value="LysM"/>
    <property type="match status" value="1"/>
</dbReference>
<keyword evidence="3" id="KW-0496">Mitochondrion</keyword>
<dbReference type="OrthoDB" id="26679at2759"/>
<accession>A0A8S1BUH4</accession>
<organism evidence="8 9">
    <name type="scientific">Cloeon dipterum</name>
    <dbReference type="NCBI Taxonomy" id="197152"/>
    <lineage>
        <taxon>Eukaryota</taxon>
        <taxon>Metazoa</taxon>
        <taxon>Ecdysozoa</taxon>
        <taxon>Arthropoda</taxon>
        <taxon>Hexapoda</taxon>
        <taxon>Insecta</taxon>
        <taxon>Pterygota</taxon>
        <taxon>Palaeoptera</taxon>
        <taxon>Ephemeroptera</taxon>
        <taxon>Pisciforma</taxon>
        <taxon>Baetidae</taxon>
        <taxon>Cloeon</taxon>
    </lineage>
</organism>
<dbReference type="SMART" id="SM00584">
    <property type="entry name" value="TLDc"/>
    <property type="match status" value="1"/>
</dbReference>
<feature type="region of interest" description="Disordered" evidence="5">
    <location>
        <begin position="294"/>
        <end position="321"/>
    </location>
</feature>
<evidence type="ECO:0000313" key="8">
    <source>
        <dbReference type="EMBL" id="CAB3359497.1"/>
    </source>
</evidence>
<feature type="domain" description="TLDc" evidence="7">
    <location>
        <begin position="942"/>
        <end position="1134"/>
    </location>
</feature>
<dbReference type="PROSITE" id="PS51782">
    <property type="entry name" value="LYSM"/>
    <property type="match status" value="1"/>
</dbReference>
<dbReference type="EMBL" id="CADEPI010000001">
    <property type="protein sequence ID" value="CAB3359497.1"/>
    <property type="molecule type" value="Genomic_DNA"/>
</dbReference>
<evidence type="ECO:0000256" key="4">
    <source>
        <dbReference type="ARBA" id="ARBA00040604"/>
    </source>
</evidence>
<feature type="region of interest" description="Disordered" evidence="5">
    <location>
        <begin position="612"/>
        <end position="637"/>
    </location>
</feature>
<feature type="compositionally biased region" description="Low complexity" evidence="5">
    <location>
        <begin position="256"/>
        <end position="272"/>
    </location>
</feature>
<dbReference type="SUPFAM" id="SSF54106">
    <property type="entry name" value="LysM domain"/>
    <property type="match status" value="1"/>
</dbReference>
<feature type="compositionally biased region" description="Basic and acidic residues" evidence="5">
    <location>
        <begin position="508"/>
        <end position="525"/>
    </location>
</feature>
<dbReference type="PROSITE" id="PS51886">
    <property type="entry name" value="TLDC"/>
    <property type="match status" value="1"/>
</dbReference>
<dbReference type="Gene3D" id="3.10.350.10">
    <property type="entry name" value="LysM domain"/>
    <property type="match status" value="1"/>
</dbReference>
<feature type="region of interest" description="Disordered" evidence="5">
    <location>
        <begin position="491"/>
        <end position="548"/>
    </location>
</feature>
<reference evidence="8 9" key="1">
    <citation type="submission" date="2020-04" db="EMBL/GenBank/DDBJ databases">
        <authorList>
            <person name="Alioto T."/>
            <person name="Alioto T."/>
            <person name="Gomez Garrido J."/>
        </authorList>
    </citation>
    <scope>NUCLEOTIDE SEQUENCE [LARGE SCALE GENOMIC DNA]</scope>
</reference>
<feature type="compositionally biased region" description="Low complexity" evidence="5">
    <location>
        <begin position="298"/>
        <end position="309"/>
    </location>
</feature>
<dbReference type="InterPro" id="IPR036779">
    <property type="entry name" value="LysM_dom_sf"/>
</dbReference>
<proteinExistence type="inferred from homology"/>
<dbReference type="PANTHER" id="PTHR23354">
    <property type="entry name" value="NUCLEOLAR PROTEIN 7/ESTROGEN RECEPTOR COACTIVATOR-RELATED"/>
    <property type="match status" value="1"/>
</dbReference>
<evidence type="ECO:0000313" key="9">
    <source>
        <dbReference type="Proteomes" id="UP000494165"/>
    </source>
</evidence>
<dbReference type="InterPro" id="IPR018392">
    <property type="entry name" value="LysM"/>
</dbReference>
<evidence type="ECO:0000256" key="1">
    <source>
        <dbReference type="ARBA" id="ARBA00004173"/>
    </source>
</evidence>
<evidence type="ECO:0000259" key="6">
    <source>
        <dbReference type="PROSITE" id="PS51782"/>
    </source>
</evidence>
<dbReference type="Pfam" id="PF01476">
    <property type="entry name" value="LysM"/>
    <property type="match status" value="1"/>
</dbReference>
<feature type="region of interest" description="Disordered" evidence="5">
    <location>
        <begin position="1034"/>
        <end position="1062"/>
    </location>
</feature>
<dbReference type="InterPro" id="IPR006571">
    <property type="entry name" value="TLDc_dom"/>
</dbReference>
<evidence type="ECO:0000256" key="3">
    <source>
        <dbReference type="ARBA" id="ARBA00023128"/>
    </source>
</evidence>
<comment type="caution">
    <text evidence="8">The sequence shown here is derived from an EMBL/GenBank/DDBJ whole genome shotgun (WGS) entry which is preliminary data.</text>
</comment>
<protein>
    <recommendedName>
        <fullName evidence="4">Oxidation resistance protein 1</fullName>
    </recommendedName>
</protein>